<gene>
    <name evidence="2" type="primary">jg26970</name>
    <name evidence="2" type="ORF">PAEG_LOCUS18087</name>
</gene>
<proteinExistence type="predicted"/>
<reference evidence="2" key="1">
    <citation type="submission" date="2022-03" db="EMBL/GenBank/DDBJ databases">
        <authorList>
            <person name="Lindestad O."/>
        </authorList>
    </citation>
    <scope>NUCLEOTIDE SEQUENCE</scope>
</reference>
<feature type="region of interest" description="Disordered" evidence="1">
    <location>
        <begin position="40"/>
        <end position="70"/>
    </location>
</feature>
<dbReference type="OrthoDB" id="7473166at2759"/>
<organism evidence="2 3">
    <name type="scientific">Pararge aegeria aegeria</name>
    <dbReference type="NCBI Taxonomy" id="348720"/>
    <lineage>
        <taxon>Eukaryota</taxon>
        <taxon>Metazoa</taxon>
        <taxon>Ecdysozoa</taxon>
        <taxon>Arthropoda</taxon>
        <taxon>Hexapoda</taxon>
        <taxon>Insecta</taxon>
        <taxon>Pterygota</taxon>
        <taxon>Neoptera</taxon>
        <taxon>Endopterygota</taxon>
        <taxon>Lepidoptera</taxon>
        <taxon>Glossata</taxon>
        <taxon>Ditrysia</taxon>
        <taxon>Papilionoidea</taxon>
        <taxon>Nymphalidae</taxon>
        <taxon>Satyrinae</taxon>
        <taxon>Satyrini</taxon>
        <taxon>Parargina</taxon>
        <taxon>Pararge</taxon>
    </lineage>
</organism>
<name>A0A8S4S1C3_9NEOP</name>
<sequence length="84" mass="9005">MHPLLNIGLSQAAPIFPTFGFSHPVDACHFSEVGAPSTSSCGAPDTPFTDTRFPLEDPSSPSQLSYKDGFLQGLQRKPALPVFE</sequence>
<evidence type="ECO:0000313" key="2">
    <source>
        <dbReference type="EMBL" id="CAH2241670.1"/>
    </source>
</evidence>
<dbReference type="AlphaFoldDB" id="A0A8S4S1C3"/>
<protein>
    <submittedName>
        <fullName evidence="2">Jg26970 protein</fullName>
    </submittedName>
</protein>
<evidence type="ECO:0000313" key="3">
    <source>
        <dbReference type="Proteomes" id="UP000838756"/>
    </source>
</evidence>
<evidence type="ECO:0000256" key="1">
    <source>
        <dbReference type="SAM" id="MobiDB-lite"/>
    </source>
</evidence>
<keyword evidence="3" id="KW-1185">Reference proteome</keyword>
<accession>A0A8S4S1C3</accession>
<dbReference type="Proteomes" id="UP000838756">
    <property type="component" value="Unassembled WGS sequence"/>
</dbReference>
<dbReference type="EMBL" id="CAKXAJ010025588">
    <property type="protein sequence ID" value="CAH2241670.1"/>
    <property type="molecule type" value="Genomic_DNA"/>
</dbReference>
<comment type="caution">
    <text evidence="2">The sequence shown here is derived from an EMBL/GenBank/DDBJ whole genome shotgun (WGS) entry which is preliminary data.</text>
</comment>